<evidence type="ECO:0000313" key="2">
    <source>
        <dbReference type="Proteomes" id="UP000250266"/>
    </source>
</evidence>
<keyword evidence="2" id="KW-1185">Reference proteome</keyword>
<organism evidence="1 2">
    <name type="scientific">Lepidopterella palustris CBS 459.81</name>
    <dbReference type="NCBI Taxonomy" id="1314670"/>
    <lineage>
        <taxon>Eukaryota</taxon>
        <taxon>Fungi</taxon>
        <taxon>Dikarya</taxon>
        <taxon>Ascomycota</taxon>
        <taxon>Pezizomycotina</taxon>
        <taxon>Dothideomycetes</taxon>
        <taxon>Pleosporomycetidae</taxon>
        <taxon>Mytilinidiales</taxon>
        <taxon>Argynnaceae</taxon>
        <taxon>Lepidopterella</taxon>
    </lineage>
</organism>
<dbReference type="OrthoDB" id="5422613at2759"/>
<evidence type="ECO:0000313" key="1">
    <source>
        <dbReference type="EMBL" id="OCK81170.1"/>
    </source>
</evidence>
<feature type="non-terminal residue" evidence="1">
    <location>
        <position position="1"/>
    </location>
</feature>
<protein>
    <submittedName>
        <fullName evidence="1">Uncharacterized protein</fullName>
    </submittedName>
</protein>
<name>A0A8E2JFY0_9PEZI</name>
<sequence>RYATCEQCEEESDVTLDKEGLCNYHEGMTPHKVNRNNFQKANTCPQDEDTHGRIDTNANRGHYPEGFIWLCCDATGDEPRRETG</sequence>
<accession>A0A8E2JFY0</accession>
<dbReference type="EMBL" id="KV744931">
    <property type="protein sequence ID" value="OCK81170.1"/>
    <property type="molecule type" value="Genomic_DNA"/>
</dbReference>
<gene>
    <name evidence="1" type="ORF">K432DRAFT_296156</name>
</gene>
<reference evidence="1 2" key="1">
    <citation type="journal article" date="2016" name="Nat. Commun.">
        <title>Ectomycorrhizal ecology is imprinted in the genome of the dominant symbiotic fungus Cenococcum geophilum.</title>
        <authorList>
            <consortium name="DOE Joint Genome Institute"/>
            <person name="Peter M."/>
            <person name="Kohler A."/>
            <person name="Ohm R.A."/>
            <person name="Kuo A."/>
            <person name="Krutzmann J."/>
            <person name="Morin E."/>
            <person name="Arend M."/>
            <person name="Barry K.W."/>
            <person name="Binder M."/>
            <person name="Choi C."/>
            <person name="Clum A."/>
            <person name="Copeland A."/>
            <person name="Grisel N."/>
            <person name="Haridas S."/>
            <person name="Kipfer T."/>
            <person name="LaButti K."/>
            <person name="Lindquist E."/>
            <person name="Lipzen A."/>
            <person name="Maire R."/>
            <person name="Meier B."/>
            <person name="Mihaltcheva S."/>
            <person name="Molinier V."/>
            <person name="Murat C."/>
            <person name="Poggeler S."/>
            <person name="Quandt C.A."/>
            <person name="Sperisen C."/>
            <person name="Tritt A."/>
            <person name="Tisserant E."/>
            <person name="Crous P.W."/>
            <person name="Henrissat B."/>
            <person name="Nehls U."/>
            <person name="Egli S."/>
            <person name="Spatafora J.W."/>
            <person name="Grigoriev I.V."/>
            <person name="Martin F.M."/>
        </authorList>
    </citation>
    <scope>NUCLEOTIDE SEQUENCE [LARGE SCALE GENOMIC DNA]</scope>
    <source>
        <strain evidence="1 2">CBS 459.81</strain>
    </source>
</reference>
<dbReference type="AlphaFoldDB" id="A0A8E2JFY0"/>
<dbReference type="Proteomes" id="UP000250266">
    <property type="component" value="Unassembled WGS sequence"/>
</dbReference>
<proteinExistence type="predicted"/>